<dbReference type="GO" id="GO:0042981">
    <property type="term" value="P:regulation of apoptotic process"/>
    <property type="evidence" value="ECO:0007669"/>
    <property type="project" value="InterPro"/>
</dbReference>
<feature type="transmembrane region" description="Helical" evidence="3">
    <location>
        <begin position="15"/>
        <end position="32"/>
    </location>
</feature>
<dbReference type="EMBL" id="CABIJS010000096">
    <property type="protein sequence ID" value="VUZ42724.1"/>
    <property type="molecule type" value="Genomic_DNA"/>
</dbReference>
<proteinExistence type="inferred from homology"/>
<reference evidence="5 6" key="1">
    <citation type="submission" date="2019-07" db="EMBL/GenBank/DDBJ databases">
        <authorList>
            <person name="Jastrzebski P J."/>
            <person name="Paukszto L."/>
            <person name="Jastrzebski P J."/>
        </authorList>
    </citation>
    <scope>NUCLEOTIDE SEQUENCE [LARGE SCALE GENOMIC DNA]</scope>
    <source>
        <strain evidence="5 6">WMS-il1</strain>
    </source>
</reference>
<protein>
    <recommendedName>
        <fullName evidence="4">Bcl-2 Bcl-2 homology region 1-3 domain-containing protein</fullName>
    </recommendedName>
</protein>
<gene>
    <name evidence="5" type="ORF">WMSIL1_LOCUS3290</name>
</gene>
<evidence type="ECO:0000313" key="5">
    <source>
        <dbReference type="EMBL" id="VUZ42724.1"/>
    </source>
</evidence>
<keyword evidence="2" id="KW-0053">Apoptosis</keyword>
<evidence type="ECO:0000313" key="6">
    <source>
        <dbReference type="Proteomes" id="UP000321570"/>
    </source>
</evidence>
<dbReference type="AlphaFoldDB" id="A0A564Y874"/>
<evidence type="ECO:0000256" key="1">
    <source>
        <dbReference type="ARBA" id="ARBA00009458"/>
    </source>
</evidence>
<feature type="domain" description="Bcl-2 Bcl-2 homology region 1-3" evidence="4">
    <location>
        <begin position="4"/>
        <end position="72"/>
    </location>
</feature>
<keyword evidence="3" id="KW-1133">Transmembrane helix</keyword>
<keyword evidence="3" id="KW-0472">Membrane</keyword>
<name>A0A564Y874_HYMDI</name>
<dbReference type="GO" id="GO:0006915">
    <property type="term" value="P:apoptotic process"/>
    <property type="evidence" value="ECO:0007669"/>
    <property type="project" value="UniProtKB-KW"/>
</dbReference>
<dbReference type="Pfam" id="PF00452">
    <property type="entry name" value="Bcl-2"/>
    <property type="match status" value="1"/>
</dbReference>
<dbReference type="PROSITE" id="PS50062">
    <property type="entry name" value="BCL2_FAMILY"/>
    <property type="match status" value="1"/>
</dbReference>
<dbReference type="Gene3D" id="1.10.437.10">
    <property type="entry name" value="Blc2-like"/>
    <property type="match status" value="1"/>
</dbReference>
<dbReference type="Proteomes" id="UP000321570">
    <property type="component" value="Unassembled WGS sequence"/>
</dbReference>
<keyword evidence="6" id="KW-1185">Reference proteome</keyword>
<dbReference type="InterPro" id="IPR046371">
    <property type="entry name" value="Bcl-2_BH1-3"/>
</dbReference>
<feature type="non-terminal residue" evidence="5">
    <location>
        <position position="72"/>
    </location>
</feature>
<dbReference type="InterPro" id="IPR002475">
    <property type="entry name" value="Bcl2-like"/>
</dbReference>
<evidence type="ECO:0000259" key="4">
    <source>
        <dbReference type="Pfam" id="PF00452"/>
    </source>
</evidence>
<keyword evidence="3" id="KW-0812">Transmembrane</keyword>
<comment type="similarity">
    <text evidence="1">Belongs to the Bcl-2 family.</text>
</comment>
<evidence type="ECO:0000256" key="3">
    <source>
        <dbReference type="SAM" id="Phobius"/>
    </source>
</evidence>
<accession>A0A564Y874</accession>
<dbReference type="InterPro" id="IPR036834">
    <property type="entry name" value="Bcl-2-like_sf"/>
</dbReference>
<evidence type="ECO:0000256" key="2">
    <source>
        <dbReference type="ARBA" id="ARBA00022703"/>
    </source>
</evidence>
<organism evidence="5 6">
    <name type="scientific">Hymenolepis diminuta</name>
    <name type="common">Rat tapeworm</name>
    <dbReference type="NCBI Taxonomy" id="6216"/>
    <lineage>
        <taxon>Eukaryota</taxon>
        <taxon>Metazoa</taxon>
        <taxon>Spiralia</taxon>
        <taxon>Lophotrochozoa</taxon>
        <taxon>Platyhelminthes</taxon>
        <taxon>Cestoda</taxon>
        <taxon>Eucestoda</taxon>
        <taxon>Cyclophyllidea</taxon>
        <taxon>Hymenolepididae</taxon>
        <taxon>Hymenolepis</taxon>
    </lineage>
</organism>
<sequence>MSVSVLLRLFEGGQFSWGRIFAFINFGVRLFLRSISKSLPIALKNLCIEIVNALGAMFARGAFKWIANHGGW</sequence>
<dbReference type="SUPFAM" id="SSF56854">
    <property type="entry name" value="Bcl-2 inhibitors of programmed cell death"/>
    <property type="match status" value="1"/>
</dbReference>